<keyword evidence="7" id="KW-0963">Cytoplasm</keyword>
<evidence type="ECO:0000256" key="1">
    <source>
        <dbReference type="ARBA" id="ARBA00004179"/>
    </source>
</evidence>
<evidence type="ECO:0000256" key="5">
    <source>
        <dbReference type="ARBA" id="ARBA00020436"/>
    </source>
</evidence>
<dbReference type="GO" id="GO:0032266">
    <property type="term" value="F:phosphatidylinositol-3-phosphate binding"/>
    <property type="evidence" value="ECO:0007669"/>
    <property type="project" value="TreeGrafter"/>
</dbReference>
<feature type="domain" description="PX" evidence="13">
    <location>
        <begin position="31"/>
        <end position="159"/>
    </location>
</feature>
<comment type="function">
    <text evidence="12">Required for retention of late Golgi membrane proteins. Component of the retrieval machinery that functions by direct interaction with the cytosolic tails of certain TGN membrane proteins during the sorting/budding process at the prevacuolar compartment. Binds phosphatidylinositol 3-phosphate (PtdIns(P3)).</text>
</comment>
<dbReference type="SMART" id="SM00312">
    <property type="entry name" value="PX"/>
    <property type="match status" value="1"/>
</dbReference>
<accession>A0A1G4KNS8</accession>
<keyword evidence="10" id="KW-0446">Lipid-binding</keyword>
<evidence type="ECO:0000256" key="9">
    <source>
        <dbReference type="ARBA" id="ARBA00023034"/>
    </source>
</evidence>
<evidence type="ECO:0000256" key="7">
    <source>
        <dbReference type="ARBA" id="ARBA00022490"/>
    </source>
</evidence>
<evidence type="ECO:0000256" key="8">
    <source>
        <dbReference type="ARBA" id="ARBA00022927"/>
    </source>
</evidence>
<evidence type="ECO:0000256" key="4">
    <source>
        <dbReference type="ARBA" id="ARBA00010883"/>
    </source>
</evidence>
<dbReference type="InterPro" id="IPR036871">
    <property type="entry name" value="PX_dom_sf"/>
</dbReference>
<proteinExistence type="inferred from homology"/>
<name>A0A1G4KNS8_9SACH</name>
<keyword evidence="15" id="KW-1185">Reference proteome</keyword>
<evidence type="ECO:0000256" key="12">
    <source>
        <dbReference type="ARBA" id="ARBA00025533"/>
    </source>
</evidence>
<dbReference type="AlphaFoldDB" id="A0A1G4KNS8"/>
<keyword evidence="11" id="KW-0472">Membrane</keyword>
<evidence type="ECO:0000313" key="15">
    <source>
        <dbReference type="Proteomes" id="UP000189911"/>
    </source>
</evidence>
<dbReference type="GO" id="GO:0030904">
    <property type="term" value="C:retromer complex"/>
    <property type="evidence" value="ECO:0007669"/>
    <property type="project" value="TreeGrafter"/>
</dbReference>
<comment type="similarity">
    <text evidence="4">Belongs to the sorting nexin family.</text>
</comment>
<dbReference type="InterPro" id="IPR001683">
    <property type="entry name" value="PX_dom"/>
</dbReference>
<gene>
    <name evidence="14" type="ORF">LANO_0H22804G</name>
</gene>
<dbReference type="GO" id="GO:0031901">
    <property type="term" value="C:early endosome membrane"/>
    <property type="evidence" value="ECO:0007669"/>
    <property type="project" value="TreeGrafter"/>
</dbReference>
<comment type="subcellular location">
    <subcellularLocation>
        <location evidence="3">Cytoplasm</location>
    </subcellularLocation>
    <subcellularLocation>
        <location evidence="2">Golgi apparatus membrane</location>
        <topology evidence="2">Peripheral membrane protein</topology>
        <orientation evidence="2">Cytoplasmic side</orientation>
    </subcellularLocation>
    <subcellularLocation>
        <location evidence="1">Prevacuolar compartment membrane</location>
        <topology evidence="1">Peripheral membrane protein</topology>
        <orientation evidence="1">Cytoplasmic side</orientation>
    </subcellularLocation>
</comment>
<sequence>MPHNIKFLAPEPINLVNNESSSEELMTPSLHFRDIRVGNCTIVNSQNNKFTVWQIEVTLAPTGISGRSSPKIHIYKRYTEFEAFREKMMQTLSADLRPNVPPLPPKLSWYDAWRYEDANFKSGWLARRRAGLELFLNTLLLNDKILLEGVECIKEFLKK</sequence>
<organism evidence="14 15">
    <name type="scientific">Lachancea nothofagi CBS 11611</name>
    <dbReference type="NCBI Taxonomy" id="1266666"/>
    <lineage>
        <taxon>Eukaryota</taxon>
        <taxon>Fungi</taxon>
        <taxon>Dikarya</taxon>
        <taxon>Ascomycota</taxon>
        <taxon>Saccharomycotina</taxon>
        <taxon>Saccharomycetes</taxon>
        <taxon>Saccharomycetales</taxon>
        <taxon>Saccharomycetaceae</taxon>
        <taxon>Lachancea</taxon>
    </lineage>
</organism>
<dbReference type="PANTHER" id="PTHR45963:SF2">
    <property type="entry name" value="RE52028P"/>
    <property type="match status" value="1"/>
</dbReference>
<evidence type="ECO:0000256" key="6">
    <source>
        <dbReference type="ARBA" id="ARBA00022448"/>
    </source>
</evidence>
<evidence type="ECO:0000256" key="11">
    <source>
        <dbReference type="ARBA" id="ARBA00023136"/>
    </source>
</evidence>
<protein>
    <recommendedName>
        <fullName evidence="5">Sorting nexin-3</fullName>
    </recommendedName>
</protein>
<dbReference type="PANTHER" id="PTHR45963">
    <property type="entry name" value="RE52028P"/>
    <property type="match status" value="1"/>
</dbReference>
<dbReference type="GO" id="GO:0034499">
    <property type="term" value="P:late endosome to Golgi transport"/>
    <property type="evidence" value="ECO:0007669"/>
    <property type="project" value="TreeGrafter"/>
</dbReference>
<dbReference type="SUPFAM" id="SSF64268">
    <property type="entry name" value="PX domain"/>
    <property type="match status" value="1"/>
</dbReference>
<evidence type="ECO:0000256" key="2">
    <source>
        <dbReference type="ARBA" id="ARBA00004255"/>
    </source>
</evidence>
<dbReference type="Gene3D" id="3.30.1520.10">
    <property type="entry name" value="Phox-like domain"/>
    <property type="match status" value="1"/>
</dbReference>
<keyword evidence="8" id="KW-0653">Protein transport</keyword>
<dbReference type="GO" id="GO:0015031">
    <property type="term" value="P:protein transport"/>
    <property type="evidence" value="ECO:0007669"/>
    <property type="project" value="UniProtKB-KW"/>
</dbReference>
<evidence type="ECO:0000256" key="10">
    <source>
        <dbReference type="ARBA" id="ARBA00023121"/>
    </source>
</evidence>
<evidence type="ECO:0000313" key="14">
    <source>
        <dbReference type="EMBL" id="SCV06132.1"/>
    </source>
</evidence>
<dbReference type="GO" id="GO:0032456">
    <property type="term" value="P:endocytic recycling"/>
    <property type="evidence" value="ECO:0007669"/>
    <property type="project" value="TreeGrafter"/>
</dbReference>
<dbReference type="InterPro" id="IPR051074">
    <property type="entry name" value="Sorting_Nexin"/>
</dbReference>
<keyword evidence="9" id="KW-0333">Golgi apparatus</keyword>
<dbReference type="Proteomes" id="UP000189911">
    <property type="component" value="Chromosome H"/>
</dbReference>
<dbReference type="PROSITE" id="PS50195">
    <property type="entry name" value="PX"/>
    <property type="match status" value="1"/>
</dbReference>
<dbReference type="Pfam" id="PF00787">
    <property type="entry name" value="PX"/>
    <property type="match status" value="1"/>
</dbReference>
<reference evidence="15" key="1">
    <citation type="submission" date="2016-03" db="EMBL/GenBank/DDBJ databases">
        <authorList>
            <person name="Devillers Hugo."/>
        </authorList>
    </citation>
    <scope>NUCLEOTIDE SEQUENCE [LARGE SCALE GENOMIC DNA]</scope>
</reference>
<dbReference type="EMBL" id="LT598447">
    <property type="protein sequence ID" value="SCV06132.1"/>
    <property type="molecule type" value="Genomic_DNA"/>
</dbReference>
<evidence type="ECO:0000256" key="3">
    <source>
        <dbReference type="ARBA" id="ARBA00004496"/>
    </source>
</evidence>
<keyword evidence="6" id="KW-0813">Transport</keyword>
<evidence type="ECO:0000259" key="13">
    <source>
        <dbReference type="PROSITE" id="PS50195"/>
    </source>
</evidence>
<dbReference type="GO" id="GO:0000139">
    <property type="term" value="C:Golgi membrane"/>
    <property type="evidence" value="ECO:0007669"/>
    <property type="project" value="UniProtKB-SubCell"/>
</dbReference>
<dbReference type="OrthoDB" id="10254720at2759"/>